<evidence type="ECO:0000313" key="2">
    <source>
        <dbReference type="Proteomes" id="UP001367508"/>
    </source>
</evidence>
<dbReference type="EMBL" id="JAYMYQ010000002">
    <property type="protein sequence ID" value="KAK7349823.1"/>
    <property type="molecule type" value="Genomic_DNA"/>
</dbReference>
<accession>A0AAN9MEG0</accession>
<proteinExistence type="predicted"/>
<sequence>MPLTMSTNGSSSIDKAKASPQWRICGSKLGRSLKKLQALGESSFKITDLIFETIKKSKELVVEASKKIGILRISPSTKNYPTIFDNITSTFEDIKDARCVIVHDLRCKKQLDGNQINATSKRTHGCLSLCASGTNYLNRIVISGTPLQRFWLSKVARGMVDKLMRRIKVDIQLYICHPLLMKRCVAAIGNAQ</sequence>
<dbReference type="AlphaFoldDB" id="A0AAN9MEG0"/>
<protein>
    <submittedName>
        <fullName evidence="1">Uncharacterized protein</fullName>
    </submittedName>
</protein>
<gene>
    <name evidence="1" type="ORF">VNO77_07544</name>
</gene>
<keyword evidence="2" id="KW-1185">Reference proteome</keyword>
<name>A0AAN9MEG0_CANGL</name>
<reference evidence="1 2" key="1">
    <citation type="submission" date="2024-01" db="EMBL/GenBank/DDBJ databases">
        <title>The genomes of 5 underutilized Papilionoideae crops provide insights into root nodulation and disease resistanc.</title>
        <authorList>
            <person name="Jiang F."/>
        </authorList>
    </citation>
    <scope>NUCLEOTIDE SEQUENCE [LARGE SCALE GENOMIC DNA]</scope>
    <source>
        <strain evidence="1">LVBAO_FW01</strain>
        <tissue evidence="1">Leaves</tissue>
    </source>
</reference>
<dbReference type="Proteomes" id="UP001367508">
    <property type="component" value="Unassembled WGS sequence"/>
</dbReference>
<comment type="caution">
    <text evidence="1">The sequence shown here is derived from an EMBL/GenBank/DDBJ whole genome shotgun (WGS) entry which is preliminary data.</text>
</comment>
<evidence type="ECO:0000313" key="1">
    <source>
        <dbReference type="EMBL" id="KAK7349823.1"/>
    </source>
</evidence>
<organism evidence="1 2">
    <name type="scientific">Canavalia gladiata</name>
    <name type="common">Sword bean</name>
    <name type="synonym">Dolichos gladiatus</name>
    <dbReference type="NCBI Taxonomy" id="3824"/>
    <lineage>
        <taxon>Eukaryota</taxon>
        <taxon>Viridiplantae</taxon>
        <taxon>Streptophyta</taxon>
        <taxon>Embryophyta</taxon>
        <taxon>Tracheophyta</taxon>
        <taxon>Spermatophyta</taxon>
        <taxon>Magnoliopsida</taxon>
        <taxon>eudicotyledons</taxon>
        <taxon>Gunneridae</taxon>
        <taxon>Pentapetalae</taxon>
        <taxon>rosids</taxon>
        <taxon>fabids</taxon>
        <taxon>Fabales</taxon>
        <taxon>Fabaceae</taxon>
        <taxon>Papilionoideae</taxon>
        <taxon>50 kb inversion clade</taxon>
        <taxon>NPAAA clade</taxon>
        <taxon>indigoferoid/millettioid clade</taxon>
        <taxon>Phaseoleae</taxon>
        <taxon>Canavalia</taxon>
    </lineage>
</organism>